<evidence type="ECO:0000256" key="2">
    <source>
        <dbReference type="PROSITE-ProRule" id="PRU00335"/>
    </source>
</evidence>
<feature type="DNA-binding region" description="H-T-H motif" evidence="2">
    <location>
        <begin position="31"/>
        <end position="50"/>
    </location>
</feature>
<dbReference type="Proteomes" id="UP000056968">
    <property type="component" value="Chromosome"/>
</dbReference>
<dbReference type="PROSITE" id="PS50977">
    <property type="entry name" value="HTH_TETR_2"/>
    <property type="match status" value="1"/>
</dbReference>
<dbReference type="EMBL" id="CP013264">
    <property type="protein sequence ID" value="ALR21268.1"/>
    <property type="molecule type" value="Genomic_DNA"/>
</dbReference>
<organism evidence="4 5">
    <name type="scientific">Sphingobium baderi</name>
    <dbReference type="NCBI Taxonomy" id="1332080"/>
    <lineage>
        <taxon>Bacteria</taxon>
        <taxon>Pseudomonadati</taxon>
        <taxon>Pseudomonadota</taxon>
        <taxon>Alphaproteobacteria</taxon>
        <taxon>Sphingomonadales</taxon>
        <taxon>Sphingomonadaceae</taxon>
        <taxon>Sphingobium</taxon>
    </lineage>
</organism>
<dbReference type="PANTHER" id="PTHR30055:SF207">
    <property type="entry name" value="HTH-TYPE TRANSCRIPTIONAL REPRESSOR FATR"/>
    <property type="match status" value="1"/>
</dbReference>
<evidence type="ECO:0000259" key="3">
    <source>
        <dbReference type="PROSITE" id="PS50977"/>
    </source>
</evidence>
<dbReference type="PANTHER" id="PTHR30055">
    <property type="entry name" value="HTH-TYPE TRANSCRIPTIONAL REGULATOR RUTR"/>
    <property type="match status" value="1"/>
</dbReference>
<dbReference type="GO" id="GO:0003700">
    <property type="term" value="F:DNA-binding transcription factor activity"/>
    <property type="evidence" value="ECO:0007669"/>
    <property type="project" value="TreeGrafter"/>
</dbReference>
<dbReference type="GO" id="GO:0000976">
    <property type="term" value="F:transcription cis-regulatory region binding"/>
    <property type="evidence" value="ECO:0007669"/>
    <property type="project" value="TreeGrafter"/>
</dbReference>
<keyword evidence="1 2" id="KW-0238">DNA-binding</keyword>
<evidence type="ECO:0000256" key="1">
    <source>
        <dbReference type="ARBA" id="ARBA00023125"/>
    </source>
</evidence>
<dbReference type="InterPro" id="IPR001647">
    <property type="entry name" value="HTH_TetR"/>
</dbReference>
<proteinExistence type="predicted"/>
<reference evidence="4 5" key="1">
    <citation type="submission" date="2015-11" db="EMBL/GenBank/DDBJ databases">
        <title>A Two-component Flavoprotein Monooxygenase System MeaXY Responsible for para-Hydroxylation of 2-Methyl-6-ethylaniline and 2,6-Diethylaniline in Sphingobium baderi DE-13.</title>
        <authorList>
            <person name="Cheng M."/>
            <person name="Meng Q."/>
            <person name="Yang Y."/>
            <person name="Chu C."/>
            <person name="Yan X."/>
            <person name="He J."/>
            <person name="Li S."/>
        </authorList>
    </citation>
    <scope>NUCLEOTIDE SEQUENCE [LARGE SCALE GENOMIC DNA]</scope>
    <source>
        <strain evidence="4 5">DE-13</strain>
    </source>
</reference>
<evidence type="ECO:0000313" key="4">
    <source>
        <dbReference type="EMBL" id="ALR21268.1"/>
    </source>
</evidence>
<dbReference type="InterPro" id="IPR009057">
    <property type="entry name" value="Homeodomain-like_sf"/>
</dbReference>
<accession>A0A0S3F0V0</accession>
<dbReference type="Gene3D" id="1.10.357.10">
    <property type="entry name" value="Tetracycline Repressor, domain 2"/>
    <property type="match status" value="1"/>
</dbReference>
<dbReference type="OrthoDB" id="9808189at2"/>
<dbReference type="AlphaFoldDB" id="A0A0S3F0V0"/>
<gene>
    <name evidence="4" type="ORF">ATN00_14205</name>
</gene>
<feature type="domain" description="HTH tetR-type" evidence="3">
    <location>
        <begin position="8"/>
        <end position="68"/>
    </location>
</feature>
<evidence type="ECO:0000313" key="5">
    <source>
        <dbReference type="Proteomes" id="UP000056968"/>
    </source>
</evidence>
<keyword evidence="5" id="KW-1185">Reference proteome</keyword>
<dbReference type="Pfam" id="PF00440">
    <property type="entry name" value="TetR_N"/>
    <property type="match status" value="1"/>
</dbReference>
<dbReference type="KEGG" id="sbd:ATN00_14205"/>
<dbReference type="InterPro" id="IPR050109">
    <property type="entry name" value="HTH-type_TetR-like_transc_reg"/>
</dbReference>
<sequence length="195" mass="21798">MVAVQQERSGREHILNTARDLFSTHGFHQTSMAELATAAKVSVGQIYRLFKGKEDIIEALIGMDMNDRIEKIDILRLRLKAGEIDIEQTFEHLFLLSLRDKDEALSFDILAEALRNRPVGETVSAMCQQFRRFLRDFACIANPHLSGEALDGAEEVILASIFGMGHRSLSLPNLSNECTARRAAQMIVAALKATR</sequence>
<dbReference type="PRINTS" id="PR00455">
    <property type="entry name" value="HTHTETR"/>
</dbReference>
<dbReference type="STRING" id="1332080.ATN00_14205"/>
<dbReference type="SUPFAM" id="SSF46689">
    <property type="entry name" value="Homeodomain-like"/>
    <property type="match status" value="1"/>
</dbReference>
<dbReference type="RefSeq" id="WP_062065864.1">
    <property type="nucleotide sequence ID" value="NZ_CP013264.1"/>
</dbReference>
<name>A0A0S3F0V0_9SPHN</name>
<protein>
    <submittedName>
        <fullName evidence="4">Transcriptional regulator</fullName>
    </submittedName>
</protein>